<keyword evidence="2" id="KW-1185">Reference proteome</keyword>
<gene>
    <name evidence="1" type="ORF">OWV82_004697</name>
</gene>
<accession>A0ACC1YTD4</accession>
<evidence type="ECO:0000313" key="2">
    <source>
        <dbReference type="Proteomes" id="UP001164539"/>
    </source>
</evidence>
<comment type="caution">
    <text evidence="1">The sequence shown here is derived from an EMBL/GenBank/DDBJ whole genome shotgun (WGS) entry which is preliminary data.</text>
</comment>
<reference evidence="1 2" key="1">
    <citation type="journal article" date="2023" name="Science">
        <title>Complex scaffold remodeling in plant triterpene biosynthesis.</title>
        <authorList>
            <person name="De La Pena R."/>
            <person name="Hodgson H."/>
            <person name="Liu J.C."/>
            <person name="Stephenson M.J."/>
            <person name="Martin A.C."/>
            <person name="Owen C."/>
            <person name="Harkess A."/>
            <person name="Leebens-Mack J."/>
            <person name="Jimenez L.E."/>
            <person name="Osbourn A."/>
            <person name="Sattely E.S."/>
        </authorList>
    </citation>
    <scope>NUCLEOTIDE SEQUENCE [LARGE SCALE GENOMIC DNA]</scope>
    <source>
        <strain evidence="2">cv. JPN11</strain>
        <tissue evidence="1">Leaf</tissue>
    </source>
</reference>
<dbReference type="EMBL" id="CM051395">
    <property type="protein sequence ID" value="KAJ4725895.1"/>
    <property type="molecule type" value="Genomic_DNA"/>
</dbReference>
<proteinExistence type="predicted"/>
<organism evidence="1 2">
    <name type="scientific">Melia azedarach</name>
    <name type="common">Chinaberry tree</name>
    <dbReference type="NCBI Taxonomy" id="155640"/>
    <lineage>
        <taxon>Eukaryota</taxon>
        <taxon>Viridiplantae</taxon>
        <taxon>Streptophyta</taxon>
        <taxon>Embryophyta</taxon>
        <taxon>Tracheophyta</taxon>
        <taxon>Spermatophyta</taxon>
        <taxon>Magnoliopsida</taxon>
        <taxon>eudicotyledons</taxon>
        <taxon>Gunneridae</taxon>
        <taxon>Pentapetalae</taxon>
        <taxon>rosids</taxon>
        <taxon>malvids</taxon>
        <taxon>Sapindales</taxon>
        <taxon>Meliaceae</taxon>
        <taxon>Melia</taxon>
    </lineage>
</organism>
<protein>
    <submittedName>
        <fullName evidence="1">Heavy metal-associated domain containing protein</fullName>
    </submittedName>
</protein>
<sequence>MKGMDLFCASPASTAICSSIDHRSMVRRGHRPIDRHNPKPYAPCSSQLPIIPKPYSHHEESRKSSAKQSDVRRKSSASITYLSSPPGSSRYLLSDRPFIDLISESDHASALVPIQTAKPRRVTSNDSPALNSSSARSHDQVVVLRVSIHCKGCEGKVRKHISKMEGVTSFSIDLATKKVTIIGDVTPLGVLASVSRVKNAQFWPSSSSSSSSPSPSSPVVKQ</sequence>
<name>A0ACC1YTD4_MELAZ</name>
<dbReference type="Proteomes" id="UP001164539">
    <property type="component" value="Chromosome 2"/>
</dbReference>
<evidence type="ECO:0000313" key="1">
    <source>
        <dbReference type="EMBL" id="KAJ4725895.1"/>
    </source>
</evidence>